<dbReference type="Proteomes" id="UP000383932">
    <property type="component" value="Unassembled WGS sequence"/>
</dbReference>
<comment type="caution">
    <text evidence="3">The sequence shown here is derived from an EMBL/GenBank/DDBJ whole genome shotgun (WGS) entry which is preliminary data.</text>
</comment>
<feature type="compositionally biased region" description="Basic and acidic residues" evidence="2">
    <location>
        <begin position="586"/>
        <end position="598"/>
    </location>
</feature>
<organism evidence="3 4">
    <name type="scientific">Ceratobasidium theobromae</name>
    <dbReference type="NCBI Taxonomy" id="1582974"/>
    <lineage>
        <taxon>Eukaryota</taxon>
        <taxon>Fungi</taxon>
        <taxon>Dikarya</taxon>
        <taxon>Basidiomycota</taxon>
        <taxon>Agaricomycotina</taxon>
        <taxon>Agaricomycetes</taxon>
        <taxon>Cantharellales</taxon>
        <taxon>Ceratobasidiaceae</taxon>
        <taxon>Ceratobasidium</taxon>
    </lineage>
</organism>
<sequence length="1016" mass="109912">MLQQHDFSAALASYREYLRLDHSQRKLSDFITIIDSLFPPISTPADDLLFIGILMADPANFFAQARVRAGDNNGSHWNVLLTDDKLRRVALALSPQSLGVNSPTLVAPLSTMNAAGGTSNVYKAEQLEESPDLERKPLVSPLSRTDSYNSFDYDAGRGPCFPPSQYRPPSYHPVSDLQTHTGRPYPRMRPPPPPSPTVPVSPKDVASGKRVHVQPPLLPQAIDPVVRVPVGSVGPFIGHGMTNRLHFKPSGGTPSGLRIKRSPSLALNFSNTPLRHRAYPKVEVPEGMAGSTAVTSVFTHSGRHSSPINLCSSSDQGDEDTAINPGDTDTYADAADIYDDADVDADNTATYSGIDDSKDDELPEEVEGLEEAHHRAASSTACSRSSSPIDPRDIIIKGGQPILDEAELDELLSFNRHSKLWLMVEKGLAIEYIFGLGAPADRYLKALTLMNPKRPARIWKELQSDIFRNSRKASAIAVAVSKVLLVYKDIKYMLDVSGFTYDLKTGEDDALRAIKVAIDEARDSGAPLSSIITPWEYYIWTRDPEDGWYALINAKLGDHPNFQVTGQHRSGRVTPSPGATPMAAAKAKERRQEKRAREDDEDDHSTLDLTGSPRPKAAVRQRPSTDLGDGNNLPLPSLRSSTPIPRMVSGSGARASLSTAHARAAASAAGHPMRQAVTQASPSASAHADIGATSTAAASTRTPTLSVAELQAQLLEVRKAQLELDQENVNARNQLISEEHKALEEDRARRLELDSEQAQRDVVRAEREAAELEEKINFGRRSQYFDQCLRVASSTNLPPDLIQMASDQVRQALESGMNFYAAPFLSPRPPMVQTARRATSVPISMQATPPGLPFTLSEHPQPLDSMSCPLAPTVPESNTGPGSVSMHPTSSPSCLNLCKLVEPKHATGNAQPPSAPNIVAPSRLHLVSSSAAPAASPSRPAPNFVPCPPGLTQRSLVNQLGLQLHATSPSVPPTPQLHINKHTIPEAGETTPSPGGEGFVHIDGMLYRHPDSMMDN</sequence>
<dbReference type="OrthoDB" id="3253694at2759"/>
<feature type="region of interest" description="Disordered" evidence="2">
    <location>
        <begin position="159"/>
        <end position="204"/>
    </location>
</feature>
<evidence type="ECO:0000256" key="2">
    <source>
        <dbReference type="SAM" id="MobiDB-lite"/>
    </source>
</evidence>
<accession>A0A5N5QIL2</accession>
<protein>
    <submittedName>
        <fullName evidence="3">SH3 domain-containing protein</fullName>
    </submittedName>
</protein>
<evidence type="ECO:0000256" key="1">
    <source>
        <dbReference type="SAM" id="Coils"/>
    </source>
</evidence>
<gene>
    <name evidence="3" type="ORF">CTheo_5244</name>
</gene>
<feature type="compositionally biased region" description="Low complexity" evidence="2">
    <location>
        <begin position="653"/>
        <end position="669"/>
    </location>
</feature>
<keyword evidence="4" id="KW-1185">Reference proteome</keyword>
<name>A0A5N5QIL2_9AGAM</name>
<evidence type="ECO:0000313" key="3">
    <source>
        <dbReference type="EMBL" id="KAB5591328.1"/>
    </source>
</evidence>
<feature type="compositionally biased region" description="Pro residues" evidence="2">
    <location>
        <begin position="187"/>
        <end position="199"/>
    </location>
</feature>
<feature type="region of interest" description="Disordered" evidence="2">
    <location>
        <begin position="562"/>
        <end position="703"/>
    </location>
</feature>
<dbReference type="EMBL" id="SSOP01000111">
    <property type="protein sequence ID" value="KAB5591328.1"/>
    <property type="molecule type" value="Genomic_DNA"/>
</dbReference>
<feature type="region of interest" description="Disordered" evidence="2">
    <location>
        <begin position="304"/>
        <end position="331"/>
    </location>
</feature>
<evidence type="ECO:0000313" key="4">
    <source>
        <dbReference type="Proteomes" id="UP000383932"/>
    </source>
</evidence>
<proteinExistence type="predicted"/>
<feature type="compositionally biased region" description="Polar residues" evidence="2">
    <location>
        <begin position="304"/>
        <end position="315"/>
    </location>
</feature>
<keyword evidence="1" id="KW-0175">Coiled coil</keyword>
<feature type="compositionally biased region" description="Low complexity" evidence="2">
    <location>
        <begin position="686"/>
        <end position="703"/>
    </location>
</feature>
<reference evidence="3 4" key="1">
    <citation type="journal article" date="2019" name="Fungal Biol. Biotechnol.">
        <title>Draft genome sequence of fastidious pathogen Ceratobasidium theobromae, which causes vascular-streak dieback in Theobroma cacao.</title>
        <authorList>
            <person name="Ali S.S."/>
            <person name="Asman A."/>
            <person name="Shao J."/>
            <person name="Firmansyah A.P."/>
            <person name="Susilo A.W."/>
            <person name="Rosmana A."/>
            <person name="McMahon P."/>
            <person name="Junaid M."/>
            <person name="Guest D."/>
            <person name="Kheng T.Y."/>
            <person name="Meinhardt L.W."/>
            <person name="Bailey B.A."/>
        </authorList>
    </citation>
    <scope>NUCLEOTIDE SEQUENCE [LARGE SCALE GENOMIC DNA]</scope>
    <source>
        <strain evidence="3 4">CT2</strain>
    </source>
</reference>
<dbReference type="AlphaFoldDB" id="A0A5N5QIL2"/>
<feature type="coiled-coil region" evidence="1">
    <location>
        <begin position="705"/>
        <end position="782"/>
    </location>
</feature>